<proteinExistence type="predicted"/>
<protein>
    <submittedName>
        <fullName evidence="2">Uncharacterized protein</fullName>
    </submittedName>
</protein>
<dbReference type="AlphaFoldDB" id="A0A1A9W495"/>
<accession>A0A1A9W495</accession>
<name>A0A1A9W495_9MUSC</name>
<keyword evidence="3" id="KW-1185">Reference proteome</keyword>
<evidence type="ECO:0000256" key="1">
    <source>
        <dbReference type="SAM" id="SignalP"/>
    </source>
</evidence>
<reference evidence="3" key="1">
    <citation type="submission" date="2014-03" db="EMBL/GenBank/DDBJ databases">
        <authorList>
            <person name="Aksoy S."/>
            <person name="Warren W."/>
            <person name="Wilson R.K."/>
        </authorList>
    </citation>
    <scope>NUCLEOTIDE SEQUENCE [LARGE SCALE GENOMIC DNA]</scope>
    <source>
        <strain evidence="3">IAEA</strain>
    </source>
</reference>
<evidence type="ECO:0000313" key="2">
    <source>
        <dbReference type="EnsemblMetazoa" id="GBRI005765-PA"/>
    </source>
</evidence>
<feature type="chain" id="PRO_5008399939" evidence="1">
    <location>
        <begin position="24"/>
        <end position="57"/>
    </location>
</feature>
<keyword evidence="1" id="KW-0732">Signal</keyword>
<reference evidence="2" key="2">
    <citation type="submission" date="2020-05" db="UniProtKB">
        <authorList>
            <consortium name="EnsemblMetazoa"/>
        </authorList>
    </citation>
    <scope>IDENTIFICATION</scope>
    <source>
        <strain evidence="2">IAEA</strain>
    </source>
</reference>
<feature type="signal peptide" evidence="1">
    <location>
        <begin position="1"/>
        <end position="23"/>
    </location>
</feature>
<sequence>MLRMSSTYLFICFIYIYAASKHALVVCVMPDNVGSRTKVIIVRIREYMDKSPSTYQR</sequence>
<dbReference type="VEuPathDB" id="VectorBase:GBRI005765"/>
<evidence type="ECO:0000313" key="3">
    <source>
        <dbReference type="Proteomes" id="UP000091820"/>
    </source>
</evidence>
<dbReference type="EnsemblMetazoa" id="GBRI005765-RA">
    <property type="protein sequence ID" value="GBRI005765-PA"/>
    <property type="gene ID" value="GBRI005765"/>
</dbReference>
<organism evidence="2 3">
    <name type="scientific">Glossina brevipalpis</name>
    <dbReference type="NCBI Taxonomy" id="37001"/>
    <lineage>
        <taxon>Eukaryota</taxon>
        <taxon>Metazoa</taxon>
        <taxon>Ecdysozoa</taxon>
        <taxon>Arthropoda</taxon>
        <taxon>Hexapoda</taxon>
        <taxon>Insecta</taxon>
        <taxon>Pterygota</taxon>
        <taxon>Neoptera</taxon>
        <taxon>Endopterygota</taxon>
        <taxon>Diptera</taxon>
        <taxon>Brachycera</taxon>
        <taxon>Muscomorpha</taxon>
        <taxon>Hippoboscoidea</taxon>
        <taxon>Glossinidae</taxon>
        <taxon>Glossina</taxon>
    </lineage>
</organism>
<dbReference type="Proteomes" id="UP000091820">
    <property type="component" value="Unassembled WGS sequence"/>
</dbReference>